<dbReference type="PROSITE" id="PS50222">
    <property type="entry name" value="EF_HAND_2"/>
    <property type="match status" value="2"/>
</dbReference>
<feature type="domain" description="EF-hand" evidence="15">
    <location>
        <begin position="73"/>
        <end position="108"/>
    </location>
</feature>
<evidence type="ECO:0000259" key="14">
    <source>
        <dbReference type="PROSITE" id="PS50031"/>
    </source>
</evidence>
<comment type="caution">
    <text evidence="16">The sequence shown here is derived from an EMBL/GenBank/DDBJ whole genome shotgun (WGS) entry which is preliminary data.</text>
</comment>
<evidence type="ECO:0000256" key="2">
    <source>
        <dbReference type="ARBA" id="ARBA00004134"/>
    </source>
</evidence>
<dbReference type="Pfam" id="PF12763">
    <property type="entry name" value="EH"/>
    <property type="match status" value="2"/>
</dbReference>
<evidence type="ECO:0000313" key="17">
    <source>
        <dbReference type="Proteomes" id="UP001479436"/>
    </source>
</evidence>
<feature type="region of interest" description="Disordered" evidence="13">
    <location>
        <begin position="132"/>
        <end position="178"/>
    </location>
</feature>
<keyword evidence="6" id="KW-0254">Endocytosis</keyword>
<accession>A0ABR2WG24</accession>
<evidence type="ECO:0000256" key="3">
    <source>
        <dbReference type="ARBA" id="ARBA00004413"/>
    </source>
</evidence>
<dbReference type="SUPFAM" id="SSF47473">
    <property type="entry name" value="EF-hand"/>
    <property type="match status" value="2"/>
</dbReference>
<feature type="coiled-coil region" evidence="12">
    <location>
        <begin position="443"/>
        <end position="477"/>
    </location>
</feature>
<protein>
    <submittedName>
        <fullName evidence="16">Actin organization and endocytosis protein</fullName>
    </submittedName>
</protein>
<feature type="compositionally biased region" description="Low complexity" evidence="13">
    <location>
        <begin position="350"/>
        <end position="360"/>
    </location>
</feature>
<evidence type="ECO:0000256" key="1">
    <source>
        <dbReference type="ARBA" id="ARBA00004125"/>
    </source>
</evidence>
<evidence type="ECO:0000256" key="11">
    <source>
        <dbReference type="ARBA" id="ARBA00023212"/>
    </source>
</evidence>
<keyword evidence="8" id="KW-0106">Calcium</keyword>
<proteinExistence type="inferred from homology"/>
<reference evidence="16 17" key="1">
    <citation type="submission" date="2023-04" db="EMBL/GenBank/DDBJ databases">
        <title>Genome of Basidiobolus ranarum AG-B5.</title>
        <authorList>
            <person name="Stajich J.E."/>
            <person name="Carter-House D."/>
            <person name="Gryganskyi A."/>
        </authorList>
    </citation>
    <scope>NUCLEOTIDE SEQUENCE [LARGE SCALE GENOMIC DNA]</scope>
    <source>
        <strain evidence="16 17">AG-B5</strain>
    </source>
</reference>
<evidence type="ECO:0000256" key="6">
    <source>
        <dbReference type="ARBA" id="ARBA00022583"/>
    </source>
</evidence>
<dbReference type="PANTHER" id="PTHR11216">
    <property type="entry name" value="EH DOMAIN"/>
    <property type="match status" value="1"/>
</dbReference>
<dbReference type="PROSITE" id="PS00018">
    <property type="entry name" value="EF_HAND_1"/>
    <property type="match status" value="1"/>
</dbReference>
<gene>
    <name evidence="16" type="primary">PAN1_1</name>
    <name evidence="16" type="ORF">K7432_015446</name>
</gene>
<keyword evidence="11" id="KW-0206">Cytoskeleton</keyword>
<feature type="domain" description="EH" evidence="14">
    <location>
        <begin position="192"/>
        <end position="281"/>
    </location>
</feature>
<dbReference type="InterPro" id="IPR002048">
    <property type="entry name" value="EF_hand_dom"/>
</dbReference>
<evidence type="ECO:0000256" key="12">
    <source>
        <dbReference type="SAM" id="Coils"/>
    </source>
</evidence>
<feature type="region of interest" description="Disordered" evidence="13">
    <location>
        <begin position="381"/>
        <end position="400"/>
    </location>
</feature>
<dbReference type="EMBL" id="JASJQH010002098">
    <property type="protein sequence ID" value="KAK9760476.1"/>
    <property type="molecule type" value="Genomic_DNA"/>
</dbReference>
<feature type="domain" description="EH" evidence="14">
    <location>
        <begin position="41"/>
        <end position="129"/>
    </location>
</feature>
<feature type="region of interest" description="Disordered" evidence="13">
    <location>
        <begin position="533"/>
        <end position="576"/>
    </location>
</feature>
<evidence type="ECO:0000256" key="10">
    <source>
        <dbReference type="ARBA" id="ARBA00023136"/>
    </source>
</evidence>
<feature type="compositionally biased region" description="Polar residues" evidence="13">
    <location>
        <begin position="533"/>
        <end position="542"/>
    </location>
</feature>
<evidence type="ECO:0000256" key="5">
    <source>
        <dbReference type="ARBA" id="ARBA00022490"/>
    </source>
</evidence>
<evidence type="ECO:0000256" key="8">
    <source>
        <dbReference type="ARBA" id="ARBA00022837"/>
    </source>
</evidence>
<evidence type="ECO:0000256" key="4">
    <source>
        <dbReference type="ARBA" id="ARBA00009351"/>
    </source>
</evidence>
<dbReference type="PROSITE" id="PS50031">
    <property type="entry name" value="EH"/>
    <property type="match status" value="2"/>
</dbReference>
<organism evidence="16 17">
    <name type="scientific">Basidiobolus ranarum</name>
    <dbReference type="NCBI Taxonomy" id="34480"/>
    <lineage>
        <taxon>Eukaryota</taxon>
        <taxon>Fungi</taxon>
        <taxon>Fungi incertae sedis</taxon>
        <taxon>Zoopagomycota</taxon>
        <taxon>Entomophthoromycotina</taxon>
        <taxon>Basidiobolomycetes</taxon>
        <taxon>Basidiobolales</taxon>
        <taxon>Basidiobolaceae</taxon>
        <taxon>Basidiobolus</taxon>
    </lineage>
</organism>
<dbReference type="Gene3D" id="1.10.238.10">
    <property type="entry name" value="EF-hand"/>
    <property type="match status" value="2"/>
</dbReference>
<dbReference type="SMART" id="SM00027">
    <property type="entry name" value="EH"/>
    <property type="match status" value="2"/>
</dbReference>
<dbReference type="InterPro" id="IPR000261">
    <property type="entry name" value="EH_dom"/>
</dbReference>
<evidence type="ECO:0000259" key="15">
    <source>
        <dbReference type="PROSITE" id="PS50222"/>
    </source>
</evidence>
<comment type="similarity">
    <text evidence="4">Belongs to the PAN1 family.</text>
</comment>
<feature type="compositionally biased region" description="Polar residues" evidence="13">
    <location>
        <begin position="384"/>
        <end position="400"/>
    </location>
</feature>
<keyword evidence="7" id="KW-0677">Repeat</keyword>
<sequence length="597" mass="65126">MYNNGGNYGSGHLMGGLNPLQLTSGPTSSSFSKLSFLNSAEQTKFEQLFSQHASSNQQLTGEAARDIFLRSKLDSEVLAQIWSMSDINASGSLSFPEFALAMYLINMKLTGQNVPSQLPNNLRQEITSAMQPSANSNVGNPGYYSSGPSIPGVTTPLDGPMNGKSMTSQTSGRGGYQANNLGKSQWAVTSEEKAQFDQIFKSLDNAHSGFLSGEKAKQVFTESGLNKSDLGKIWGLADIHNQGKLNSDEFAVAMHLIYAKLAGQEIPKTLPTNLVPPSTKDLSDSVSSLKQMLKTNSSLKRNATLSSPILGIPTLDFDLDSSSRYSEKKALSRDEDVGYVSGNRRKIGTSPKPSSPSISYSERLAKFDALRKKIKGKQAELDSILTNPSEPSVTSSSNQGADLIDLKDKIRNLQDSIYEISVTSNDLPRGGVNQNPENQRVERKQLESEFSEITKELADLTKKAHTLDEKLASSKLELFKASDAKLYKTAPPKTNLANLFPFKAAGSSESLSDADRLKQKAAEMLAQRMQALTKNNASSNDPSAMEAKKRLDTETEKINAEKKGNEKHLREIEDSIHHLQEEIRGSIRRSSNSIEQS</sequence>
<keyword evidence="10" id="KW-0472">Membrane</keyword>
<evidence type="ECO:0000313" key="16">
    <source>
        <dbReference type="EMBL" id="KAK9760476.1"/>
    </source>
</evidence>
<dbReference type="PANTHER" id="PTHR11216:SF173">
    <property type="entry name" value="ACTIN CYTOSKELETON-REGULATORY COMPLEX PROTEIN PAN1"/>
    <property type="match status" value="1"/>
</dbReference>
<dbReference type="InterPro" id="IPR018247">
    <property type="entry name" value="EF_Hand_1_Ca_BS"/>
</dbReference>
<evidence type="ECO:0000256" key="13">
    <source>
        <dbReference type="SAM" id="MobiDB-lite"/>
    </source>
</evidence>
<keyword evidence="17" id="KW-1185">Reference proteome</keyword>
<feature type="compositionally biased region" description="Basic and acidic residues" evidence="13">
    <location>
        <begin position="546"/>
        <end position="576"/>
    </location>
</feature>
<dbReference type="InterPro" id="IPR011992">
    <property type="entry name" value="EF-hand-dom_pair"/>
</dbReference>
<dbReference type="CDD" id="cd00052">
    <property type="entry name" value="EH"/>
    <property type="match status" value="2"/>
</dbReference>
<dbReference type="Proteomes" id="UP001479436">
    <property type="component" value="Unassembled WGS sequence"/>
</dbReference>
<dbReference type="SMART" id="SM00054">
    <property type="entry name" value="EFh"/>
    <property type="match status" value="3"/>
</dbReference>
<feature type="region of interest" description="Disordered" evidence="13">
    <location>
        <begin position="328"/>
        <end position="360"/>
    </location>
</feature>
<comment type="subcellular location">
    <subcellularLocation>
        <location evidence="3">Cell membrane</location>
        <topology evidence="3">Peripheral membrane protein</topology>
        <orientation evidence="3">Cytoplasmic side</orientation>
    </subcellularLocation>
    <subcellularLocation>
        <location evidence="2">Cytoplasm</location>
        <location evidence="2">Cytoskeleton</location>
        <location evidence="2">Actin patch</location>
    </subcellularLocation>
    <subcellularLocation>
        <location evidence="1">Endosome membrane</location>
        <topology evidence="1">Peripheral membrane protein</topology>
        <orientation evidence="1">Cytoplasmic side</orientation>
    </subcellularLocation>
</comment>
<evidence type="ECO:0000256" key="7">
    <source>
        <dbReference type="ARBA" id="ARBA00022737"/>
    </source>
</evidence>
<feature type="compositionally biased region" description="Polar residues" evidence="13">
    <location>
        <begin position="164"/>
        <end position="178"/>
    </location>
</feature>
<keyword evidence="9 12" id="KW-0175">Coiled coil</keyword>
<feature type="non-terminal residue" evidence="16">
    <location>
        <position position="597"/>
    </location>
</feature>
<feature type="domain" description="EF-hand" evidence="15">
    <location>
        <begin position="191"/>
        <end position="226"/>
    </location>
</feature>
<evidence type="ECO:0000256" key="9">
    <source>
        <dbReference type="ARBA" id="ARBA00023054"/>
    </source>
</evidence>
<name>A0ABR2WG24_9FUNG</name>
<keyword evidence="5" id="KW-0963">Cytoplasm</keyword>